<dbReference type="PANTHER" id="PTHR15243:SF0">
    <property type="entry name" value="SERINE_THREONINE-PROTEIN KINASE 19"/>
    <property type="match status" value="1"/>
</dbReference>
<proteinExistence type="inferred from homology"/>
<gene>
    <name evidence="2" type="primary">STK19</name>
    <name evidence="2" type="ORF">TR123051</name>
</gene>
<dbReference type="AlphaFoldDB" id="A0A0X3PDM8"/>
<dbReference type="GO" id="GO:0046579">
    <property type="term" value="P:positive regulation of Ras protein signal transduction"/>
    <property type="evidence" value="ECO:0007669"/>
    <property type="project" value="TreeGrafter"/>
</dbReference>
<sequence length="251" mass="28754">MKRPSTSGSTRLPVKQQRTEIQSFVPSFNSLLDAFNYVCRIFPSESFSPPIPPFVLKNQLYALSCSRTHVDKELNELVSAGTLRTLRLFDDEFSVVIMFTSDYERSLYLNETTLSKELINKFTEYIRKTSPPLNVTYDSVRNLFTDKDISTLIQVGILTIRSPCSWWLSSPQLGRFISSYKTGLRKLKDVFLRARLKELLLSDLLRRDWKKKASLGPLYILLDQLGSGAITNSYRLVTFPCFCVPLPVKSN</sequence>
<comment type="similarity">
    <text evidence="1">Belongs to the STK19 family.</text>
</comment>
<reference evidence="2" key="1">
    <citation type="submission" date="2016-01" db="EMBL/GenBank/DDBJ databases">
        <title>Reference transcriptome for the parasite Schistocephalus solidus: insights into the molecular evolution of parasitism.</title>
        <authorList>
            <person name="Hebert F.O."/>
            <person name="Grambauer S."/>
            <person name="Barber I."/>
            <person name="Landry C.R."/>
            <person name="Aubin-Horth N."/>
        </authorList>
    </citation>
    <scope>NUCLEOTIDE SEQUENCE</scope>
</reference>
<dbReference type="InterPro" id="IPR018865">
    <property type="entry name" value="STK19-like"/>
</dbReference>
<evidence type="ECO:0000256" key="1">
    <source>
        <dbReference type="ARBA" id="ARBA00093458"/>
    </source>
</evidence>
<accession>A0A0X3PDM8</accession>
<name>A0A0X3PDM8_SCHSO</name>
<evidence type="ECO:0000313" key="2">
    <source>
        <dbReference type="EMBL" id="JAP48017.1"/>
    </source>
</evidence>
<dbReference type="EMBL" id="GEEE01015208">
    <property type="protein sequence ID" value="JAP48017.1"/>
    <property type="molecule type" value="Transcribed_RNA"/>
</dbReference>
<protein>
    <submittedName>
        <fullName evidence="2">Serine/threonine-protein kinase 19</fullName>
    </submittedName>
</protein>
<organism evidence="2">
    <name type="scientific">Schistocephalus solidus</name>
    <name type="common">Tapeworm</name>
    <dbReference type="NCBI Taxonomy" id="70667"/>
    <lineage>
        <taxon>Eukaryota</taxon>
        <taxon>Metazoa</taxon>
        <taxon>Spiralia</taxon>
        <taxon>Lophotrochozoa</taxon>
        <taxon>Platyhelminthes</taxon>
        <taxon>Cestoda</taxon>
        <taxon>Eucestoda</taxon>
        <taxon>Diphyllobothriidea</taxon>
        <taxon>Diphyllobothriidae</taxon>
        <taxon>Schistocephalus</taxon>
    </lineage>
</organism>
<dbReference type="Pfam" id="PF10494">
    <property type="entry name" value="Stk19"/>
    <property type="match status" value="1"/>
</dbReference>
<keyword evidence="2" id="KW-0808">Transferase</keyword>
<dbReference type="GO" id="GO:0016301">
    <property type="term" value="F:kinase activity"/>
    <property type="evidence" value="ECO:0007669"/>
    <property type="project" value="UniProtKB-KW"/>
</dbReference>
<dbReference type="PANTHER" id="PTHR15243">
    <property type="entry name" value="SERINE/THREONINE-PROTEIN KINASE 19"/>
    <property type="match status" value="1"/>
</dbReference>
<keyword evidence="2" id="KW-0418">Kinase</keyword>